<accession>A0A381THU9</accession>
<reference evidence="1" key="1">
    <citation type="submission" date="2018-05" db="EMBL/GenBank/DDBJ databases">
        <authorList>
            <person name="Lanie J.A."/>
            <person name="Ng W.-L."/>
            <person name="Kazmierczak K.M."/>
            <person name="Andrzejewski T.M."/>
            <person name="Davidsen T.M."/>
            <person name="Wayne K.J."/>
            <person name="Tettelin H."/>
            <person name="Glass J.I."/>
            <person name="Rusch D."/>
            <person name="Podicherti R."/>
            <person name="Tsui H.-C.T."/>
            <person name="Winkler M.E."/>
        </authorList>
    </citation>
    <scope>NUCLEOTIDE SEQUENCE</scope>
</reference>
<name>A0A381THU9_9ZZZZ</name>
<evidence type="ECO:0008006" key="2">
    <source>
        <dbReference type="Google" id="ProtNLM"/>
    </source>
</evidence>
<dbReference type="InterPro" id="IPR036866">
    <property type="entry name" value="RibonucZ/Hydroxyglut_hydro"/>
</dbReference>
<dbReference type="SUPFAM" id="SSF56281">
    <property type="entry name" value="Metallo-hydrolase/oxidoreductase"/>
    <property type="match status" value="1"/>
</dbReference>
<protein>
    <recommendedName>
        <fullName evidence="2">Metallo-beta-lactamase domain-containing protein</fullName>
    </recommendedName>
</protein>
<dbReference type="AlphaFoldDB" id="A0A381THU9"/>
<gene>
    <name evidence="1" type="ORF">METZ01_LOCUS66367</name>
</gene>
<evidence type="ECO:0000313" key="1">
    <source>
        <dbReference type="EMBL" id="SVA13513.1"/>
    </source>
</evidence>
<dbReference type="EMBL" id="UINC01004328">
    <property type="protein sequence ID" value="SVA13513.1"/>
    <property type="molecule type" value="Genomic_DNA"/>
</dbReference>
<organism evidence="1">
    <name type="scientific">marine metagenome</name>
    <dbReference type="NCBI Taxonomy" id="408172"/>
    <lineage>
        <taxon>unclassified sequences</taxon>
        <taxon>metagenomes</taxon>
        <taxon>ecological metagenomes</taxon>
    </lineage>
</organism>
<sequence>MNKVISILAVSAVTLLAGTPTLSETQVVILGTGTPVPDHTRAGAGVAIVYESQAYIFDVGGGVVQRAIEASSRL</sequence>
<feature type="non-terminal residue" evidence="1">
    <location>
        <position position="74"/>
    </location>
</feature>
<proteinExistence type="predicted"/>
<dbReference type="Gene3D" id="3.60.15.10">
    <property type="entry name" value="Ribonuclease Z/Hydroxyacylglutathione hydrolase-like"/>
    <property type="match status" value="1"/>
</dbReference>